<name>A0ABS8D6Y2_9NEIS</name>
<organism evidence="2 3">
    <name type="scientific">Leeia speluncae</name>
    <dbReference type="NCBI Taxonomy" id="2884804"/>
    <lineage>
        <taxon>Bacteria</taxon>
        <taxon>Pseudomonadati</taxon>
        <taxon>Pseudomonadota</taxon>
        <taxon>Betaproteobacteria</taxon>
        <taxon>Neisseriales</taxon>
        <taxon>Leeiaceae</taxon>
        <taxon>Leeia</taxon>
    </lineage>
</organism>
<evidence type="ECO:0000313" key="2">
    <source>
        <dbReference type="EMBL" id="MCB6183912.1"/>
    </source>
</evidence>
<evidence type="ECO:0000313" key="3">
    <source>
        <dbReference type="Proteomes" id="UP001165395"/>
    </source>
</evidence>
<dbReference type="EMBL" id="JAJBZT010000005">
    <property type="protein sequence ID" value="MCB6183912.1"/>
    <property type="molecule type" value="Genomic_DNA"/>
</dbReference>
<keyword evidence="1" id="KW-0732">Signal</keyword>
<dbReference type="Proteomes" id="UP001165395">
    <property type="component" value="Unassembled WGS sequence"/>
</dbReference>
<feature type="signal peptide" evidence="1">
    <location>
        <begin position="1"/>
        <end position="18"/>
    </location>
</feature>
<evidence type="ECO:0000256" key="1">
    <source>
        <dbReference type="SAM" id="SignalP"/>
    </source>
</evidence>
<protein>
    <submittedName>
        <fullName evidence="2">Uncharacterized protein</fullName>
    </submittedName>
</protein>
<dbReference type="RefSeq" id="WP_227180694.1">
    <property type="nucleotide sequence ID" value="NZ_JAJBZT010000005.1"/>
</dbReference>
<keyword evidence="3" id="KW-1185">Reference proteome</keyword>
<gene>
    <name evidence="2" type="ORF">LIN78_10190</name>
</gene>
<reference evidence="2" key="1">
    <citation type="submission" date="2021-10" db="EMBL/GenBank/DDBJ databases">
        <title>The complete genome sequence of Leeia sp. TBRC 13508.</title>
        <authorList>
            <person name="Charoenyingcharoen P."/>
            <person name="Yukphan P."/>
        </authorList>
    </citation>
    <scope>NUCLEOTIDE SEQUENCE</scope>
    <source>
        <strain evidence="2">TBRC 13508</strain>
    </source>
</reference>
<comment type="caution">
    <text evidence="2">The sequence shown here is derived from an EMBL/GenBank/DDBJ whole genome shotgun (WGS) entry which is preliminary data.</text>
</comment>
<accession>A0ABS8D6Y2</accession>
<proteinExistence type="predicted"/>
<sequence length="151" mass="16773">MRVFVFVLFLVFSNMARAVQLTPDLLPKGVTINAGSGGSDQAVLVGVEAIGRHVVKASYVVISYYGSPSVAEYPFNEGGADEPTTGTPVYNYYINCQKQTYSDAVDGVDKWAWKKYKEGTAKPWTAAPQYGDVKLRFPEQFKRLCDLTKDW</sequence>
<feature type="chain" id="PRO_5047016973" evidence="1">
    <location>
        <begin position="19"/>
        <end position="151"/>
    </location>
</feature>